<feature type="transmembrane region" description="Helical" evidence="1">
    <location>
        <begin position="60"/>
        <end position="86"/>
    </location>
</feature>
<keyword evidence="3" id="KW-1185">Reference proteome</keyword>
<proteinExistence type="predicted"/>
<comment type="caution">
    <text evidence="2">The sequence shown here is derived from an EMBL/GenBank/DDBJ whole genome shotgun (WGS) entry which is preliminary data.</text>
</comment>
<dbReference type="EMBL" id="BOQT01000025">
    <property type="protein sequence ID" value="GIN23078.1"/>
    <property type="molecule type" value="Genomic_DNA"/>
</dbReference>
<reference evidence="2 3" key="1">
    <citation type="submission" date="2021-03" db="EMBL/GenBank/DDBJ databases">
        <title>Antimicrobial resistance genes in bacteria isolated from Japanese honey, and their potential for conferring macrolide and lincosamide resistance in the American foulbrood pathogen Paenibacillus larvae.</title>
        <authorList>
            <person name="Okamoto M."/>
            <person name="Kumagai M."/>
            <person name="Kanamori H."/>
            <person name="Takamatsu D."/>
        </authorList>
    </citation>
    <scope>NUCLEOTIDE SEQUENCE [LARGE SCALE GENOMIC DNA]</scope>
    <source>
        <strain evidence="2 3">J1TS3</strain>
    </source>
</reference>
<keyword evidence="1" id="KW-0472">Membrane</keyword>
<evidence type="ECO:0000256" key="1">
    <source>
        <dbReference type="SAM" id="Phobius"/>
    </source>
</evidence>
<dbReference type="Pfam" id="PF11188">
    <property type="entry name" value="DUF2975"/>
    <property type="match status" value="1"/>
</dbReference>
<evidence type="ECO:0000313" key="3">
    <source>
        <dbReference type="Proteomes" id="UP000680279"/>
    </source>
</evidence>
<dbReference type="RefSeq" id="WP_018708840.1">
    <property type="nucleotide sequence ID" value="NZ_BOQT01000025.1"/>
</dbReference>
<keyword evidence="1" id="KW-0812">Transmembrane</keyword>
<sequence>MNLFTKTVLKFLSIASLIAQVFCAFAGLMLLFAAGALLLVPNGVKKQLLQYADLNSSPSLSVWFLVLSCLVALAIIACLFIIMYALHKIIGNIYEQNFFVSQNLTYLKLILISITSFTILQFISQLFFVQAHAYNVSGIFSDSWPSLIGNILLLAIVYTLYVVFKHGIYLQDDSNNVI</sequence>
<protein>
    <recommendedName>
        <fullName evidence="4">DUF2975 domain-containing protein</fullName>
    </recommendedName>
</protein>
<feature type="transmembrane region" description="Helical" evidence="1">
    <location>
        <begin position="106"/>
        <end position="127"/>
    </location>
</feature>
<keyword evidence="1" id="KW-1133">Transmembrane helix</keyword>
<organism evidence="2 3">
    <name type="scientific">Siminovitchia fordii</name>
    <dbReference type="NCBI Taxonomy" id="254759"/>
    <lineage>
        <taxon>Bacteria</taxon>
        <taxon>Bacillati</taxon>
        <taxon>Bacillota</taxon>
        <taxon>Bacilli</taxon>
        <taxon>Bacillales</taxon>
        <taxon>Bacillaceae</taxon>
        <taxon>Siminovitchia</taxon>
    </lineage>
</organism>
<dbReference type="InterPro" id="IPR021354">
    <property type="entry name" value="DUF2975"/>
</dbReference>
<accession>A0ABQ4KBF4</accession>
<evidence type="ECO:0008006" key="4">
    <source>
        <dbReference type="Google" id="ProtNLM"/>
    </source>
</evidence>
<dbReference type="Proteomes" id="UP000680279">
    <property type="component" value="Unassembled WGS sequence"/>
</dbReference>
<evidence type="ECO:0000313" key="2">
    <source>
        <dbReference type="EMBL" id="GIN23078.1"/>
    </source>
</evidence>
<feature type="transmembrane region" description="Helical" evidence="1">
    <location>
        <begin position="147"/>
        <end position="164"/>
    </location>
</feature>
<gene>
    <name evidence="2" type="ORF">J1TS3_42120</name>
</gene>
<feature type="transmembrane region" description="Helical" evidence="1">
    <location>
        <begin position="12"/>
        <end position="40"/>
    </location>
</feature>
<name>A0ABQ4KBF4_9BACI</name>